<evidence type="ECO:0000256" key="4">
    <source>
        <dbReference type="ARBA" id="ARBA00022989"/>
    </source>
</evidence>
<keyword evidence="3 10" id="KW-0812">Transmembrane</keyword>
<keyword evidence="6 10" id="KW-0407">Ion channel</keyword>
<feature type="transmembrane region" description="Helical" evidence="10">
    <location>
        <begin position="97"/>
        <end position="115"/>
    </location>
</feature>
<keyword evidence="5 10" id="KW-0472">Membrane</keyword>
<evidence type="ECO:0000256" key="1">
    <source>
        <dbReference type="ARBA" id="ARBA00004651"/>
    </source>
</evidence>
<evidence type="ECO:0000256" key="2">
    <source>
        <dbReference type="ARBA" id="ARBA00022475"/>
    </source>
</evidence>
<gene>
    <name evidence="10 11" type="primary">crcB</name>
    <name evidence="10" type="synonym">fluC</name>
    <name evidence="11" type="ORF">VXJ25_05335</name>
</gene>
<feature type="binding site" evidence="10">
    <location>
        <position position="73"/>
    </location>
    <ligand>
        <name>Na(+)</name>
        <dbReference type="ChEBI" id="CHEBI:29101"/>
        <note>structural</note>
    </ligand>
</feature>
<dbReference type="RefSeq" id="WP_330958180.1">
    <property type="nucleotide sequence ID" value="NZ_JAZGJQ010000004.1"/>
</dbReference>
<comment type="activity regulation">
    <text evidence="10">Na(+) is not transported, but it plays an essential structural role and its presence is essential for fluoride channel function.</text>
</comment>
<evidence type="ECO:0000256" key="10">
    <source>
        <dbReference type="HAMAP-Rule" id="MF_00454"/>
    </source>
</evidence>
<evidence type="ECO:0000313" key="11">
    <source>
        <dbReference type="EMBL" id="MEE6147414.1"/>
    </source>
</evidence>
<dbReference type="EMBL" id="JAZGJQ010000004">
    <property type="protein sequence ID" value="MEE6147414.1"/>
    <property type="molecule type" value="Genomic_DNA"/>
</dbReference>
<evidence type="ECO:0000256" key="8">
    <source>
        <dbReference type="ARBA" id="ARBA00035585"/>
    </source>
</evidence>
<evidence type="ECO:0000256" key="7">
    <source>
        <dbReference type="ARBA" id="ARBA00035120"/>
    </source>
</evidence>
<dbReference type="InterPro" id="IPR003691">
    <property type="entry name" value="FluC"/>
</dbReference>
<organism evidence="11 12">
    <name type="scientific">Olsenella absiana</name>
    <dbReference type="NCBI Taxonomy" id="3115222"/>
    <lineage>
        <taxon>Bacteria</taxon>
        <taxon>Bacillati</taxon>
        <taxon>Actinomycetota</taxon>
        <taxon>Coriobacteriia</taxon>
        <taxon>Coriobacteriales</taxon>
        <taxon>Atopobiaceae</taxon>
        <taxon>Olsenella</taxon>
    </lineage>
</organism>
<feature type="transmembrane region" description="Helical" evidence="10">
    <location>
        <begin position="37"/>
        <end position="59"/>
    </location>
</feature>
<feature type="transmembrane region" description="Helical" evidence="10">
    <location>
        <begin position="6"/>
        <end position="25"/>
    </location>
</feature>
<name>A0ABU7R9Y2_9ACTN</name>
<keyword evidence="2 10" id="KW-1003">Cell membrane</keyword>
<dbReference type="HAMAP" id="MF_00454">
    <property type="entry name" value="FluC"/>
    <property type="match status" value="1"/>
</dbReference>
<keyword evidence="10" id="KW-0813">Transport</keyword>
<evidence type="ECO:0000256" key="9">
    <source>
        <dbReference type="ARBA" id="ARBA00049940"/>
    </source>
</evidence>
<dbReference type="Proteomes" id="UP001332931">
    <property type="component" value="Unassembled WGS sequence"/>
</dbReference>
<feature type="binding site" evidence="10">
    <location>
        <position position="76"/>
    </location>
    <ligand>
        <name>Na(+)</name>
        <dbReference type="ChEBI" id="CHEBI:29101"/>
        <note>structural</note>
    </ligand>
</feature>
<evidence type="ECO:0000256" key="3">
    <source>
        <dbReference type="ARBA" id="ARBA00022692"/>
    </source>
</evidence>
<reference evidence="11 12" key="1">
    <citation type="submission" date="2024-01" db="EMBL/GenBank/DDBJ databases">
        <title>Description of Olsenella sp. nov., isolated from pig feces.</title>
        <authorList>
            <person name="Chang Y.-H."/>
        </authorList>
    </citation>
    <scope>NUCLEOTIDE SEQUENCE [LARGE SCALE GENOMIC DNA]</scope>
    <source>
        <strain evidence="11 12">YH-ols2223</strain>
    </source>
</reference>
<evidence type="ECO:0000256" key="5">
    <source>
        <dbReference type="ARBA" id="ARBA00023136"/>
    </source>
</evidence>
<keyword evidence="10" id="KW-0479">Metal-binding</keyword>
<keyword evidence="10" id="KW-0915">Sodium</keyword>
<comment type="similarity">
    <text evidence="7 10">Belongs to the fluoride channel Fluc/FEX (TC 1.A.43) family.</text>
</comment>
<dbReference type="PANTHER" id="PTHR28259">
    <property type="entry name" value="FLUORIDE EXPORT PROTEIN 1-RELATED"/>
    <property type="match status" value="1"/>
</dbReference>
<accession>A0ABU7R9Y2</accession>
<comment type="catalytic activity">
    <reaction evidence="8">
        <text>fluoride(in) = fluoride(out)</text>
        <dbReference type="Rhea" id="RHEA:76159"/>
        <dbReference type="ChEBI" id="CHEBI:17051"/>
    </reaction>
    <physiologicalReaction direction="left-to-right" evidence="8">
        <dbReference type="Rhea" id="RHEA:76160"/>
    </physiologicalReaction>
</comment>
<comment type="function">
    <text evidence="9 10">Fluoride-specific ion channel. Important for reducing fluoride concentration in the cell, thus reducing its toxicity.</text>
</comment>
<proteinExistence type="inferred from homology"/>
<evidence type="ECO:0000313" key="12">
    <source>
        <dbReference type="Proteomes" id="UP001332931"/>
    </source>
</evidence>
<comment type="caution">
    <text evidence="11">The sequence shown here is derived from an EMBL/GenBank/DDBJ whole genome shotgun (WGS) entry which is preliminary data.</text>
</comment>
<sequence length="120" mass="12320">MIECLVVGLGGFLGAVMRYLVGLVPVGAQGGFPYKTLAINVVGAFAIGVVVAFAARGVVSPRWELFLKVGICGGFTTFSTFALECDQLAARGSAGQAVLYVCLSLSLGMLAVFLGQRVAG</sequence>
<keyword evidence="10" id="KW-0406">Ion transport</keyword>
<keyword evidence="12" id="KW-1185">Reference proteome</keyword>
<feature type="transmembrane region" description="Helical" evidence="10">
    <location>
        <begin position="65"/>
        <end position="85"/>
    </location>
</feature>
<dbReference type="PANTHER" id="PTHR28259:SF1">
    <property type="entry name" value="FLUORIDE EXPORT PROTEIN 1-RELATED"/>
    <property type="match status" value="1"/>
</dbReference>
<dbReference type="NCBIfam" id="TIGR00494">
    <property type="entry name" value="crcB"/>
    <property type="match status" value="1"/>
</dbReference>
<keyword evidence="4 10" id="KW-1133">Transmembrane helix</keyword>
<dbReference type="Pfam" id="PF02537">
    <property type="entry name" value="CRCB"/>
    <property type="match status" value="1"/>
</dbReference>
<comment type="subcellular location">
    <subcellularLocation>
        <location evidence="1 10">Cell membrane</location>
        <topology evidence="1 10">Multi-pass membrane protein</topology>
    </subcellularLocation>
</comment>
<protein>
    <recommendedName>
        <fullName evidence="10">Fluoride-specific ion channel FluC</fullName>
    </recommendedName>
</protein>
<evidence type="ECO:0000256" key="6">
    <source>
        <dbReference type="ARBA" id="ARBA00023303"/>
    </source>
</evidence>